<name>A0A927D9E4_9RHOB</name>
<dbReference type="RefSeq" id="WP_191077077.1">
    <property type="nucleotide sequence ID" value="NZ_JACTAG010000003.1"/>
</dbReference>
<dbReference type="GO" id="GO:0000976">
    <property type="term" value="F:transcription cis-regulatory region binding"/>
    <property type="evidence" value="ECO:0007669"/>
    <property type="project" value="TreeGrafter"/>
</dbReference>
<dbReference type="Pfam" id="PF00126">
    <property type="entry name" value="HTH_1"/>
    <property type="match status" value="1"/>
</dbReference>
<comment type="similarity">
    <text evidence="1">Belongs to the LysR transcriptional regulatory family.</text>
</comment>
<gene>
    <name evidence="6" type="ORF">H9Q16_19155</name>
</gene>
<dbReference type="GO" id="GO:0003700">
    <property type="term" value="F:DNA-binding transcription factor activity"/>
    <property type="evidence" value="ECO:0007669"/>
    <property type="project" value="InterPro"/>
</dbReference>
<dbReference type="PANTHER" id="PTHR30126">
    <property type="entry name" value="HTH-TYPE TRANSCRIPTIONAL REGULATOR"/>
    <property type="match status" value="1"/>
</dbReference>
<dbReference type="Proteomes" id="UP000635142">
    <property type="component" value="Unassembled WGS sequence"/>
</dbReference>
<dbReference type="InterPro" id="IPR036388">
    <property type="entry name" value="WH-like_DNA-bd_sf"/>
</dbReference>
<protein>
    <submittedName>
        <fullName evidence="6">LysR family transcriptional regulator</fullName>
    </submittedName>
</protein>
<sequence>MDNKAPPFTFRAAQIFVVVVEAQSVTRAAHRLGLSPSSVSQQLAALEAALGAKLIERSARSFRLTRAGTLFLEPARQLLDDVSAAKASLAHAEHAPPMSIRIASIEELDATVIAPWLLRLTRTYPNVSFSLTSGASHENLDALTSRAVDLMLAVDTVAEADWVEQHPILRDPFILVTAAGQTAPTVETLKSLPVVRYASDLQIGRQIEAHLRRSGLQKARGFEFSTNQALFAMTAELGGWAITTALAFFGTPRAGDLVSAHALPLPAFSRRLALHARADALGPLPARMADDIRTSLSERIVAEADSRLPFLSGGFQILQKN</sequence>
<evidence type="ECO:0000256" key="3">
    <source>
        <dbReference type="ARBA" id="ARBA00023125"/>
    </source>
</evidence>
<dbReference type="Pfam" id="PF03466">
    <property type="entry name" value="LysR_substrate"/>
    <property type="match status" value="1"/>
</dbReference>
<evidence type="ECO:0000313" key="6">
    <source>
        <dbReference type="EMBL" id="MBD3666062.1"/>
    </source>
</evidence>
<organism evidence="6 7">
    <name type="scientific">Sulfitobacter aestuariivivens</name>
    <dbReference type="NCBI Taxonomy" id="2766981"/>
    <lineage>
        <taxon>Bacteria</taxon>
        <taxon>Pseudomonadati</taxon>
        <taxon>Pseudomonadota</taxon>
        <taxon>Alphaproteobacteria</taxon>
        <taxon>Rhodobacterales</taxon>
        <taxon>Roseobacteraceae</taxon>
        <taxon>Sulfitobacter</taxon>
    </lineage>
</organism>
<dbReference type="InterPro" id="IPR000847">
    <property type="entry name" value="LysR_HTH_N"/>
</dbReference>
<comment type="caution">
    <text evidence="6">The sequence shown here is derived from an EMBL/GenBank/DDBJ whole genome shotgun (WGS) entry which is preliminary data.</text>
</comment>
<feature type="domain" description="HTH lysR-type" evidence="5">
    <location>
        <begin position="8"/>
        <end position="65"/>
    </location>
</feature>
<reference evidence="6" key="1">
    <citation type="submission" date="2020-08" db="EMBL/GenBank/DDBJ databases">
        <title>Sulfitobacter aestuariivivens sp. nov., isolated from a tidal flat.</title>
        <authorList>
            <person name="Park S."/>
            <person name="Yoon J.-H."/>
        </authorList>
    </citation>
    <scope>NUCLEOTIDE SEQUENCE</scope>
    <source>
        <strain evidence="6">TSTF-M16</strain>
    </source>
</reference>
<evidence type="ECO:0000256" key="4">
    <source>
        <dbReference type="ARBA" id="ARBA00023163"/>
    </source>
</evidence>
<dbReference type="PANTHER" id="PTHR30126:SF39">
    <property type="entry name" value="HTH-TYPE TRANSCRIPTIONAL REGULATOR CYSL"/>
    <property type="match status" value="1"/>
</dbReference>
<evidence type="ECO:0000256" key="2">
    <source>
        <dbReference type="ARBA" id="ARBA00023015"/>
    </source>
</evidence>
<evidence type="ECO:0000259" key="5">
    <source>
        <dbReference type="PROSITE" id="PS50931"/>
    </source>
</evidence>
<dbReference type="CDD" id="cd05466">
    <property type="entry name" value="PBP2_LTTR_substrate"/>
    <property type="match status" value="1"/>
</dbReference>
<dbReference type="EMBL" id="JACTAG010000003">
    <property type="protein sequence ID" value="MBD3666062.1"/>
    <property type="molecule type" value="Genomic_DNA"/>
</dbReference>
<proteinExistence type="inferred from homology"/>
<keyword evidence="3" id="KW-0238">DNA-binding</keyword>
<dbReference type="SUPFAM" id="SSF46785">
    <property type="entry name" value="Winged helix' DNA-binding domain"/>
    <property type="match status" value="1"/>
</dbReference>
<evidence type="ECO:0000256" key="1">
    <source>
        <dbReference type="ARBA" id="ARBA00009437"/>
    </source>
</evidence>
<dbReference type="FunFam" id="1.10.10.10:FF:000001">
    <property type="entry name" value="LysR family transcriptional regulator"/>
    <property type="match status" value="1"/>
</dbReference>
<keyword evidence="4" id="KW-0804">Transcription</keyword>
<evidence type="ECO:0000313" key="7">
    <source>
        <dbReference type="Proteomes" id="UP000635142"/>
    </source>
</evidence>
<keyword evidence="7" id="KW-1185">Reference proteome</keyword>
<dbReference type="Gene3D" id="3.40.190.290">
    <property type="match status" value="1"/>
</dbReference>
<dbReference type="InterPro" id="IPR036390">
    <property type="entry name" value="WH_DNA-bd_sf"/>
</dbReference>
<keyword evidence="2" id="KW-0805">Transcription regulation</keyword>
<dbReference type="PROSITE" id="PS50931">
    <property type="entry name" value="HTH_LYSR"/>
    <property type="match status" value="1"/>
</dbReference>
<dbReference type="AlphaFoldDB" id="A0A927D9E4"/>
<dbReference type="InterPro" id="IPR005119">
    <property type="entry name" value="LysR_subst-bd"/>
</dbReference>
<dbReference type="SUPFAM" id="SSF53850">
    <property type="entry name" value="Periplasmic binding protein-like II"/>
    <property type="match status" value="1"/>
</dbReference>
<accession>A0A927D9E4</accession>
<dbReference type="Gene3D" id="1.10.10.10">
    <property type="entry name" value="Winged helix-like DNA-binding domain superfamily/Winged helix DNA-binding domain"/>
    <property type="match status" value="1"/>
</dbReference>